<reference evidence="2" key="1">
    <citation type="journal article" date="2019" name="Int. J. Syst. Evol. Microbiol.">
        <title>The Global Catalogue of Microorganisms (GCM) 10K type strain sequencing project: providing services to taxonomists for standard genome sequencing and annotation.</title>
        <authorList>
            <consortium name="The Broad Institute Genomics Platform"/>
            <consortium name="The Broad Institute Genome Sequencing Center for Infectious Disease"/>
            <person name="Wu L."/>
            <person name="Ma J."/>
        </authorList>
    </citation>
    <scope>NUCLEOTIDE SEQUENCE [LARGE SCALE GENOMIC DNA]</scope>
    <source>
        <strain evidence="2">JCM 18015</strain>
    </source>
</reference>
<gene>
    <name evidence="1" type="ORF">GCM10023209_13130</name>
</gene>
<keyword evidence="2" id="KW-1185">Reference proteome</keyword>
<dbReference type="Proteomes" id="UP001499910">
    <property type="component" value="Unassembled WGS sequence"/>
</dbReference>
<dbReference type="RefSeq" id="WP_222191979.1">
    <property type="nucleotide sequence ID" value="NZ_BAABHW010000002.1"/>
</dbReference>
<evidence type="ECO:0000313" key="1">
    <source>
        <dbReference type="EMBL" id="GAA5070404.1"/>
    </source>
</evidence>
<comment type="caution">
    <text evidence="1">The sequence shown here is derived from an EMBL/GenBank/DDBJ whole genome shotgun (WGS) entry which is preliminary data.</text>
</comment>
<dbReference type="EMBL" id="BAABHW010000002">
    <property type="protein sequence ID" value="GAA5070404.1"/>
    <property type="molecule type" value="Genomic_DNA"/>
</dbReference>
<sequence>MTSFFTRLRSAAAKRAAYHRTVSELSRIDSQRGIEDLGIFPGDARRIARNAVYGR</sequence>
<accession>A0ABP9L3R6</accession>
<name>A0ABP9L3R6_9RHOB</name>
<organism evidence="1 2">
    <name type="scientific">[Roseibacterium] beibuensis</name>
    <dbReference type="NCBI Taxonomy" id="1193142"/>
    <lineage>
        <taxon>Bacteria</taxon>
        <taxon>Pseudomonadati</taxon>
        <taxon>Pseudomonadota</taxon>
        <taxon>Alphaproteobacteria</taxon>
        <taxon>Rhodobacterales</taxon>
        <taxon>Roseobacteraceae</taxon>
        <taxon>Roseicyclus</taxon>
    </lineage>
</organism>
<evidence type="ECO:0008006" key="3">
    <source>
        <dbReference type="Google" id="ProtNLM"/>
    </source>
</evidence>
<evidence type="ECO:0000313" key="2">
    <source>
        <dbReference type="Proteomes" id="UP001499910"/>
    </source>
</evidence>
<protein>
    <recommendedName>
        <fullName evidence="3">DUF1127 domain-containing protein</fullName>
    </recommendedName>
</protein>
<proteinExistence type="predicted"/>